<dbReference type="InterPro" id="IPR020617">
    <property type="entry name" value="Thiolase_C"/>
</dbReference>
<keyword evidence="3 8" id="KW-0808">Transferase</keyword>
<evidence type="ECO:0000256" key="3">
    <source>
        <dbReference type="ARBA" id="ARBA00022679"/>
    </source>
</evidence>
<evidence type="ECO:0000259" key="9">
    <source>
        <dbReference type="Pfam" id="PF00108"/>
    </source>
</evidence>
<dbReference type="InterPro" id="IPR016039">
    <property type="entry name" value="Thiolase-like"/>
</dbReference>
<dbReference type="Pfam" id="PF00108">
    <property type="entry name" value="Thiolase_N"/>
    <property type="match status" value="1"/>
</dbReference>
<evidence type="ECO:0000256" key="4">
    <source>
        <dbReference type="ARBA" id="ARBA00023315"/>
    </source>
</evidence>
<feature type="active site" description="Proton acceptor" evidence="7">
    <location>
        <position position="390"/>
    </location>
</feature>
<dbReference type="GO" id="GO:0003985">
    <property type="term" value="F:acetyl-CoA C-acetyltransferase activity"/>
    <property type="evidence" value="ECO:0007669"/>
    <property type="project" value="UniProtKB-EC"/>
</dbReference>
<dbReference type="PROSITE" id="PS00099">
    <property type="entry name" value="THIOLASE_3"/>
    <property type="match status" value="1"/>
</dbReference>
<evidence type="ECO:0000313" key="11">
    <source>
        <dbReference type="EMBL" id="QIS07220.1"/>
    </source>
</evidence>
<dbReference type="InterPro" id="IPR020616">
    <property type="entry name" value="Thiolase_N"/>
</dbReference>
<dbReference type="Proteomes" id="UP000501705">
    <property type="component" value="Chromosome"/>
</dbReference>
<dbReference type="NCBIfam" id="TIGR01930">
    <property type="entry name" value="AcCoA-C-Actrans"/>
    <property type="match status" value="1"/>
</dbReference>
<dbReference type="InterPro" id="IPR020615">
    <property type="entry name" value="Thiolase_acyl_enz_int_AS"/>
</dbReference>
<dbReference type="InterPro" id="IPR020610">
    <property type="entry name" value="Thiolase_AS"/>
</dbReference>
<dbReference type="RefSeq" id="WP_167466262.1">
    <property type="nucleotide sequence ID" value="NZ_CP046171.1"/>
</dbReference>
<gene>
    <name evidence="11" type="ORF">F5X71_06285</name>
</gene>
<evidence type="ECO:0000256" key="1">
    <source>
        <dbReference type="ARBA" id="ARBA00010982"/>
    </source>
</evidence>
<feature type="active site" description="Acyl-thioester intermediate" evidence="7">
    <location>
        <position position="99"/>
    </location>
</feature>
<dbReference type="PROSITE" id="PS00737">
    <property type="entry name" value="THIOLASE_2"/>
    <property type="match status" value="1"/>
</dbReference>
<proteinExistence type="inferred from homology"/>
<keyword evidence="4 8" id="KW-0012">Acyltransferase</keyword>
<evidence type="ECO:0000256" key="2">
    <source>
        <dbReference type="ARBA" id="ARBA00012705"/>
    </source>
</evidence>
<dbReference type="PIRSF" id="PIRSF000429">
    <property type="entry name" value="Ac-CoA_Ac_transf"/>
    <property type="match status" value="1"/>
</dbReference>
<evidence type="ECO:0000256" key="5">
    <source>
        <dbReference type="ARBA" id="ARBA00030755"/>
    </source>
</evidence>
<dbReference type="Pfam" id="PF02803">
    <property type="entry name" value="Thiolase_C"/>
    <property type="match status" value="1"/>
</dbReference>
<dbReference type="PANTHER" id="PTHR18919:SF107">
    <property type="entry name" value="ACETYL-COA ACETYLTRANSFERASE, CYTOSOLIC"/>
    <property type="match status" value="1"/>
</dbReference>
<dbReference type="InterPro" id="IPR020613">
    <property type="entry name" value="Thiolase_CS"/>
</dbReference>
<dbReference type="CDD" id="cd00751">
    <property type="entry name" value="thiolase"/>
    <property type="match status" value="1"/>
</dbReference>
<dbReference type="Gene3D" id="3.40.47.10">
    <property type="match status" value="2"/>
</dbReference>
<feature type="domain" description="Thiolase N-terminal" evidence="9">
    <location>
        <begin position="16"/>
        <end position="273"/>
    </location>
</feature>
<reference evidence="11 12" key="1">
    <citation type="journal article" date="2019" name="ACS Chem. Biol.">
        <title>Identification and Mobilization of a Cryptic Antibiotic Biosynthesis Gene Locus from a Human-Pathogenic Nocardia Isolate.</title>
        <authorList>
            <person name="Herisse M."/>
            <person name="Ishida K."/>
            <person name="Porter J.L."/>
            <person name="Howden B."/>
            <person name="Hertweck C."/>
            <person name="Stinear T.P."/>
            <person name="Pidot S.J."/>
        </authorList>
    </citation>
    <scope>NUCLEOTIDE SEQUENCE [LARGE SCALE GENOMIC DNA]</scope>
    <source>
        <strain evidence="11 12">AUSMDU00024985</strain>
    </source>
</reference>
<dbReference type="PROSITE" id="PS00098">
    <property type="entry name" value="THIOLASE_1"/>
    <property type="match status" value="1"/>
</dbReference>
<evidence type="ECO:0000256" key="7">
    <source>
        <dbReference type="PIRSR" id="PIRSR000429-1"/>
    </source>
</evidence>
<comment type="similarity">
    <text evidence="1 8">Belongs to the thiolase-like superfamily. Thiolase family.</text>
</comment>
<evidence type="ECO:0000313" key="12">
    <source>
        <dbReference type="Proteomes" id="UP000501705"/>
    </source>
</evidence>
<dbReference type="FunFam" id="3.40.47.10:FF:000010">
    <property type="entry name" value="Acetyl-CoA acetyltransferase (Thiolase)"/>
    <property type="match status" value="1"/>
</dbReference>
<evidence type="ECO:0000256" key="8">
    <source>
        <dbReference type="RuleBase" id="RU003557"/>
    </source>
</evidence>
<protein>
    <recommendedName>
        <fullName evidence="6">Probable acetyl-CoA acetyltransferase</fullName>
        <ecNumber evidence="2">2.3.1.9</ecNumber>
    </recommendedName>
    <alternativeName>
        <fullName evidence="5">Acetoacetyl-CoA thiolase</fullName>
    </alternativeName>
</protein>
<evidence type="ECO:0000256" key="6">
    <source>
        <dbReference type="ARBA" id="ARBA00040529"/>
    </source>
</evidence>
<organism evidence="11 12">
    <name type="scientific">Nocardia brasiliensis</name>
    <dbReference type="NCBI Taxonomy" id="37326"/>
    <lineage>
        <taxon>Bacteria</taxon>
        <taxon>Bacillati</taxon>
        <taxon>Actinomycetota</taxon>
        <taxon>Actinomycetes</taxon>
        <taxon>Mycobacteriales</taxon>
        <taxon>Nocardiaceae</taxon>
        <taxon>Nocardia</taxon>
    </lineage>
</organism>
<dbReference type="EMBL" id="CP046171">
    <property type="protein sequence ID" value="QIS07220.1"/>
    <property type="molecule type" value="Genomic_DNA"/>
</dbReference>
<dbReference type="EC" id="2.3.1.9" evidence="2"/>
<dbReference type="PANTHER" id="PTHR18919">
    <property type="entry name" value="ACETYL-COA C-ACYLTRANSFERASE"/>
    <property type="match status" value="1"/>
</dbReference>
<accession>A0A6G9Y267</accession>
<feature type="active site" description="Proton acceptor" evidence="7">
    <location>
        <position position="360"/>
    </location>
</feature>
<sequence>MPTPSADSASDRPRSVIVSGARTPVGRLLGGLKDFSGSDLGGFAIKAALEKGGVAPEQVDYVIMGQVLTAGAGQIPARQAAVAAGIPMDVPALTVNKVCLSGINAIALADQLIRAGEYEIVVAGGQESMSQAPHLLEKSREGFKYGDVTMRDHMAYDGLYDIFTDQPMGALTEQRNDTEPISREEQDAFAAASHQRAAEAWKNGLFDDEVVPVAVPQRKGDPLLVAADEGIRADTTVESLAKLRPAFRKDGTVTAGSASQISDGAAAVVVMSKAKAEELGLSWIAEIGAAGVVAGPDSTLQDQPANAIAKACAREGISPADLDLVEINEAFAAVGVASTRKLGIDPAKVNVNGGAIAIGHPLGMSGARILLHLVLELKRRGGGVGAAALCGGGGQGDALIVRV</sequence>
<name>A0A6G9Y267_NOCBR</name>
<dbReference type="InterPro" id="IPR002155">
    <property type="entry name" value="Thiolase"/>
</dbReference>
<dbReference type="AlphaFoldDB" id="A0A6G9Y267"/>
<feature type="domain" description="Thiolase C-terminal" evidence="10">
    <location>
        <begin position="282"/>
        <end position="402"/>
    </location>
</feature>
<dbReference type="SUPFAM" id="SSF53901">
    <property type="entry name" value="Thiolase-like"/>
    <property type="match status" value="2"/>
</dbReference>
<evidence type="ECO:0000259" key="10">
    <source>
        <dbReference type="Pfam" id="PF02803"/>
    </source>
</evidence>